<dbReference type="AlphaFoldDB" id="A0A3M6ULH2"/>
<accession>A0A3M6ULH2</accession>
<keyword evidence="3" id="KW-1185">Reference proteome</keyword>
<dbReference type="OrthoDB" id="5988470at2759"/>
<dbReference type="InterPro" id="IPR041588">
    <property type="entry name" value="Integrase_H2C2"/>
</dbReference>
<proteinExistence type="predicted"/>
<dbReference type="Pfam" id="PF17921">
    <property type="entry name" value="Integrase_H2C2"/>
    <property type="match status" value="1"/>
</dbReference>
<feature type="domain" description="Integrase zinc-binding" evidence="1">
    <location>
        <begin position="26"/>
        <end position="85"/>
    </location>
</feature>
<dbReference type="PRINTS" id="PR01345">
    <property type="entry name" value="CERVTRCPTASE"/>
</dbReference>
<dbReference type="Proteomes" id="UP000275408">
    <property type="component" value="Unassembled WGS sequence"/>
</dbReference>
<evidence type="ECO:0000259" key="1">
    <source>
        <dbReference type="Pfam" id="PF17921"/>
    </source>
</evidence>
<dbReference type="PANTHER" id="PTHR33332">
    <property type="entry name" value="REVERSE TRANSCRIPTASE DOMAIN-CONTAINING PROTEIN"/>
    <property type="match status" value="1"/>
</dbReference>
<name>A0A3M6ULH2_POCDA</name>
<evidence type="ECO:0000313" key="3">
    <source>
        <dbReference type="Proteomes" id="UP000275408"/>
    </source>
</evidence>
<comment type="caution">
    <text evidence="2">The sequence shown here is derived from an EMBL/GenBank/DDBJ whole genome shotgun (WGS) entry which is preliminary data.</text>
</comment>
<organism evidence="2 3">
    <name type="scientific">Pocillopora damicornis</name>
    <name type="common">Cauliflower coral</name>
    <name type="synonym">Millepora damicornis</name>
    <dbReference type="NCBI Taxonomy" id="46731"/>
    <lineage>
        <taxon>Eukaryota</taxon>
        <taxon>Metazoa</taxon>
        <taxon>Cnidaria</taxon>
        <taxon>Anthozoa</taxon>
        <taxon>Hexacorallia</taxon>
        <taxon>Scleractinia</taxon>
        <taxon>Astrocoeniina</taxon>
        <taxon>Pocilloporidae</taxon>
        <taxon>Pocillopora</taxon>
    </lineage>
</organism>
<dbReference type="Gene3D" id="1.10.340.70">
    <property type="match status" value="1"/>
</dbReference>
<dbReference type="EMBL" id="RCHS01001249">
    <property type="protein sequence ID" value="RMX54495.1"/>
    <property type="molecule type" value="Genomic_DNA"/>
</dbReference>
<protein>
    <recommendedName>
        <fullName evidence="1">Integrase zinc-binding domain-containing protein</fullName>
    </recommendedName>
</protein>
<feature type="non-terminal residue" evidence="2">
    <location>
        <position position="376"/>
    </location>
</feature>
<sequence>MLLLQQGVLYIKSAAYTTQAKLRMVVPKQLVEKVLVGVHDGVAGAHLGGIKSLMKIKARFLRPCTTKEVHSYCNRCLTCAKCKPRAKPRAPLEVVSAINSDLELVDKWFDENGLKRNNSKYQAIVMGKSDATPDFKCENSSIPMTKEFDMLGITIDNKLKFDNHVAKIFRKVSQQIVVPKRMKKMLTFETRRDLYLAFILPRFNYCSETWNFCGKSAADKLERLNERAIRFVFKDKSTSYSELLSALGLSSLKQQRLIKITLSILNAVQNSLAPKSIQDLIVHRKNVSYNLRGDCILSLPNGLNSVRYIGPKLWNSIPNMFRNITNFKSFKRSISQVDLNIPYIDRLRNLASKLSSLTELFRPSGPHQCSADARME</sequence>
<reference evidence="2 3" key="1">
    <citation type="journal article" date="2018" name="Sci. Rep.">
        <title>Comparative analysis of the Pocillopora damicornis genome highlights role of immune system in coral evolution.</title>
        <authorList>
            <person name="Cunning R."/>
            <person name="Bay R.A."/>
            <person name="Gillette P."/>
            <person name="Baker A.C."/>
            <person name="Traylor-Knowles N."/>
        </authorList>
    </citation>
    <scope>NUCLEOTIDE SEQUENCE [LARGE SCALE GENOMIC DNA]</scope>
    <source>
        <strain evidence="2">RSMAS</strain>
        <tissue evidence="2">Whole animal</tissue>
    </source>
</reference>
<gene>
    <name evidence="2" type="ORF">pdam_00024148</name>
</gene>
<evidence type="ECO:0000313" key="2">
    <source>
        <dbReference type="EMBL" id="RMX54495.1"/>
    </source>
</evidence>
<dbReference type="FunFam" id="1.10.340.70:FF:000001">
    <property type="entry name" value="Retrovirus-related Pol polyprotein from transposon gypsy-like Protein"/>
    <property type="match status" value="1"/>
</dbReference>